<dbReference type="Proteomes" id="UP000095281">
    <property type="component" value="Unplaced"/>
</dbReference>
<protein>
    <submittedName>
        <fullName evidence="2">Uncharacterized protein</fullName>
    </submittedName>
</protein>
<accession>A0A1I8BJV0</accession>
<name>A0A1I8BJV0_MELHA</name>
<sequence length="158" mass="17547">MSQVIRSTLGPILARLKSYIDQGTTALGQPANGQSVTALAGISEHLKRSMVSTQAQLDRWSDIMLRLVGDSLTAEEALFTNYLYQGASPAALLADGEEVLTNIDIRIDIQSKWSGQWSTEYTECWSCPGNSSILQLPELFRRTSSMVHDINIFYNYIL</sequence>
<dbReference type="WBParaSite" id="MhA1_Contig2764.frz3.gene1">
    <property type="protein sequence ID" value="MhA1_Contig2764.frz3.gene1"/>
    <property type="gene ID" value="MhA1_Contig2764.frz3.gene1"/>
</dbReference>
<organism evidence="1 2">
    <name type="scientific">Meloidogyne hapla</name>
    <name type="common">Root-knot nematode worm</name>
    <dbReference type="NCBI Taxonomy" id="6305"/>
    <lineage>
        <taxon>Eukaryota</taxon>
        <taxon>Metazoa</taxon>
        <taxon>Ecdysozoa</taxon>
        <taxon>Nematoda</taxon>
        <taxon>Chromadorea</taxon>
        <taxon>Rhabditida</taxon>
        <taxon>Tylenchina</taxon>
        <taxon>Tylenchomorpha</taxon>
        <taxon>Tylenchoidea</taxon>
        <taxon>Meloidogynidae</taxon>
        <taxon>Meloidogyninae</taxon>
        <taxon>Meloidogyne</taxon>
    </lineage>
</organism>
<dbReference type="AlphaFoldDB" id="A0A1I8BJV0"/>
<keyword evidence="1" id="KW-1185">Reference proteome</keyword>
<evidence type="ECO:0000313" key="2">
    <source>
        <dbReference type="WBParaSite" id="MhA1_Contig2764.frz3.gene1"/>
    </source>
</evidence>
<evidence type="ECO:0000313" key="1">
    <source>
        <dbReference type="Proteomes" id="UP000095281"/>
    </source>
</evidence>
<proteinExistence type="predicted"/>
<reference evidence="2" key="1">
    <citation type="submission" date="2016-11" db="UniProtKB">
        <authorList>
            <consortium name="WormBaseParasite"/>
        </authorList>
    </citation>
    <scope>IDENTIFICATION</scope>
</reference>